<evidence type="ECO:0000313" key="2">
    <source>
        <dbReference type="Proteomes" id="UP000643810"/>
    </source>
</evidence>
<accession>A0ABR7GD64</accession>
<evidence type="ECO:0000313" key="1">
    <source>
        <dbReference type="EMBL" id="MBC5685378.1"/>
    </source>
</evidence>
<name>A0ABR7GD64_9FIRM</name>
<dbReference type="Gene3D" id="1.25.40.10">
    <property type="entry name" value="Tetratricopeptide repeat domain"/>
    <property type="match status" value="1"/>
</dbReference>
<keyword evidence="2" id="KW-1185">Reference proteome</keyword>
<dbReference type="InterPro" id="IPR011990">
    <property type="entry name" value="TPR-like_helical_dom_sf"/>
</dbReference>
<comment type="caution">
    <text evidence="1">The sequence shown here is derived from an EMBL/GenBank/DDBJ whole genome shotgun (WGS) entry which is preliminary data.</text>
</comment>
<reference evidence="1 2" key="1">
    <citation type="submission" date="2020-08" db="EMBL/GenBank/DDBJ databases">
        <title>Genome public.</title>
        <authorList>
            <person name="Liu C."/>
            <person name="Sun Q."/>
        </authorList>
    </citation>
    <scope>NUCLEOTIDE SEQUENCE [LARGE SCALE GENOMIC DNA]</scope>
    <source>
        <strain evidence="1 2">NSJ-9</strain>
    </source>
</reference>
<dbReference type="Proteomes" id="UP000643810">
    <property type="component" value="Unassembled WGS sequence"/>
</dbReference>
<gene>
    <name evidence="1" type="ORF">H8R94_01890</name>
</gene>
<organism evidence="1 2">
    <name type="scientific">Roseburia lenta</name>
    <dbReference type="NCBI Taxonomy" id="2763061"/>
    <lineage>
        <taxon>Bacteria</taxon>
        <taxon>Bacillati</taxon>
        <taxon>Bacillota</taxon>
        <taxon>Clostridia</taxon>
        <taxon>Lachnospirales</taxon>
        <taxon>Lachnospiraceae</taxon>
        <taxon>Roseburia</taxon>
    </lineage>
</organism>
<protein>
    <recommendedName>
        <fullName evidence="3">Tetratricopeptide repeat protein</fullName>
    </recommendedName>
</protein>
<proteinExistence type="predicted"/>
<dbReference type="SUPFAM" id="SSF48452">
    <property type="entry name" value="TPR-like"/>
    <property type="match status" value="1"/>
</dbReference>
<evidence type="ECO:0008006" key="3">
    <source>
        <dbReference type="Google" id="ProtNLM"/>
    </source>
</evidence>
<dbReference type="EMBL" id="JACOPG010000001">
    <property type="protein sequence ID" value="MBC5685378.1"/>
    <property type="molecule type" value="Genomic_DNA"/>
</dbReference>
<sequence length="274" mass="31357">MGELILCRQSIAANPYFIEDGALNVYSLEELSYYIAHNVYLLNAEFASKELCLWIGGELGARDLEKQLLDTLSNQAPLHIFIGQILNYSGYLTSVEIRDLLQAIASFENKSPTECQKMRADRLMEKDKIVDAIFEYEKMLDDPAVTHGPTAFEGDIWHNLGVAYGRLFFFGEASLCFEEAYKRNHKTQSLRSMLAALRCNKDQKHFDELVDKYFIPQDMVDEICEEVTMLSTLEEIHVFDEKIQKALATETGRSQVIGSILSSWKVDYNHLCRI</sequence>
<dbReference type="RefSeq" id="WP_118281043.1">
    <property type="nucleotide sequence ID" value="NZ_JACOPG010000001.1"/>
</dbReference>